<keyword evidence="3" id="KW-1185">Reference proteome</keyword>
<accession>A0ABV7IE83</accession>
<sequence>MHTEFLEIANFRKLLSTRVDLSPTTTLFVGANNSGKTSAMLALRRFLSPRRCPFEMHDFTLCHWPTIIALGEAWIAARNAEEIVDLERLTKPLLMR</sequence>
<dbReference type="RefSeq" id="WP_207472302.1">
    <property type="nucleotide sequence ID" value="NZ_JAFNAW010000146.1"/>
</dbReference>
<evidence type="ECO:0000313" key="3">
    <source>
        <dbReference type="Proteomes" id="UP001595557"/>
    </source>
</evidence>
<organism evidence="2 3">
    <name type="scientific">Paracoccus fontiphilus</name>
    <dbReference type="NCBI Taxonomy" id="1815556"/>
    <lineage>
        <taxon>Bacteria</taxon>
        <taxon>Pseudomonadati</taxon>
        <taxon>Pseudomonadota</taxon>
        <taxon>Alphaproteobacteria</taxon>
        <taxon>Rhodobacterales</taxon>
        <taxon>Paracoccaceae</taxon>
        <taxon>Paracoccus</taxon>
    </lineage>
</organism>
<name>A0ABV7IE83_9RHOB</name>
<gene>
    <name evidence="2" type="ORF">ACFOD7_04450</name>
</gene>
<feature type="domain" description="Endonuclease GajA/Old nuclease/RecF-like AAA" evidence="1">
    <location>
        <begin position="1"/>
        <end position="50"/>
    </location>
</feature>
<dbReference type="InterPro" id="IPR041685">
    <property type="entry name" value="AAA_GajA/Old/RecF-like"/>
</dbReference>
<comment type="caution">
    <text evidence="2">The sequence shown here is derived from an EMBL/GenBank/DDBJ whole genome shotgun (WGS) entry which is preliminary data.</text>
</comment>
<protein>
    <submittedName>
        <fullName evidence="2">AAA family ATPase</fullName>
    </submittedName>
</protein>
<dbReference type="InterPro" id="IPR027417">
    <property type="entry name" value="P-loop_NTPase"/>
</dbReference>
<reference evidence="3" key="1">
    <citation type="journal article" date="2019" name="Int. J. Syst. Evol. Microbiol.">
        <title>The Global Catalogue of Microorganisms (GCM) 10K type strain sequencing project: providing services to taxonomists for standard genome sequencing and annotation.</title>
        <authorList>
            <consortium name="The Broad Institute Genomics Platform"/>
            <consortium name="The Broad Institute Genome Sequencing Center for Infectious Disease"/>
            <person name="Wu L."/>
            <person name="Ma J."/>
        </authorList>
    </citation>
    <scope>NUCLEOTIDE SEQUENCE [LARGE SCALE GENOMIC DNA]</scope>
    <source>
        <strain evidence="3">KCTC 52239</strain>
    </source>
</reference>
<dbReference type="Proteomes" id="UP001595557">
    <property type="component" value="Unassembled WGS sequence"/>
</dbReference>
<evidence type="ECO:0000259" key="1">
    <source>
        <dbReference type="Pfam" id="PF13175"/>
    </source>
</evidence>
<dbReference type="Pfam" id="PF13175">
    <property type="entry name" value="AAA_15"/>
    <property type="match status" value="1"/>
</dbReference>
<evidence type="ECO:0000313" key="2">
    <source>
        <dbReference type="EMBL" id="MFC3167295.1"/>
    </source>
</evidence>
<dbReference type="EMBL" id="JBHRTE010000021">
    <property type="protein sequence ID" value="MFC3167295.1"/>
    <property type="molecule type" value="Genomic_DNA"/>
</dbReference>
<dbReference type="SUPFAM" id="SSF52540">
    <property type="entry name" value="P-loop containing nucleoside triphosphate hydrolases"/>
    <property type="match status" value="1"/>
</dbReference>
<dbReference type="Gene3D" id="3.40.50.300">
    <property type="entry name" value="P-loop containing nucleotide triphosphate hydrolases"/>
    <property type="match status" value="1"/>
</dbReference>
<proteinExistence type="predicted"/>